<dbReference type="EMBL" id="JABFMR010000007">
    <property type="protein sequence ID" value="NUT87062.1"/>
    <property type="molecule type" value="Genomic_DNA"/>
</dbReference>
<keyword evidence="2" id="KW-0732">Signal</keyword>
<protein>
    <recommendedName>
        <fullName evidence="5">Lipoprotein</fullName>
    </recommendedName>
</protein>
<dbReference type="PROSITE" id="PS51257">
    <property type="entry name" value="PROKAR_LIPOPROTEIN"/>
    <property type="match status" value="1"/>
</dbReference>
<comment type="caution">
    <text evidence="3">The sequence shown here is derived from an EMBL/GenBank/DDBJ whole genome shotgun (WGS) entry which is preliminary data.</text>
</comment>
<feature type="region of interest" description="Disordered" evidence="1">
    <location>
        <begin position="22"/>
        <end position="95"/>
    </location>
</feature>
<feature type="chain" id="PRO_5031565355" description="Lipoprotein" evidence="2">
    <location>
        <begin position="22"/>
        <end position="95"/>
    </location>
</feature>
<evidence type="ECO:0000256" key="1">
    <source>
        <dbReference type="SAM" id="MobiDB-lite"/>
    </source>
</evidence>
<dbReference type="RefSeq" id="WP_175362503.1">
    <property type="nucleotide sequence ID" value="NZ_JABFMR010000007.1"/>
</dbReference>
<feature type="compositionally biased region" description="Pro residues" evidence="1">
    <location>
        <begin position="64"/>
        <end position="79"/>
    </location>
</feature>
<sequence length="95" mass="9457">MKCIILTAITLAALSISCAQAQQPTIPVSPPSVPGAPGTATPMPYPPVAPSSVPKAGSGNDGPPLLPPIEIPRPPPDQPLPGMEVKPPKAKSPGG</sequence>
<accession>A0A7Y5Z4Z1</accession>
<reference evidence="3 4" key="1">
    <citation type="journal article" date="2020" name="Front. Plant Sci.">
        <title>Isolation of Rhizosphere Bacteria That Improve Quality and Water Stress Tolerance in Greenhouse Ornamentals.</title>
        <authorList>
            <person name="Nordstedt N.P."/>
            <person name="Jones M.L."/>
        </authorList>
    </citation>
    <scope>NUCLEOTIDE SEQUENCE [LARGE SCALE GENOMIC DNA]</scope>
    <source>
        <strain evidence="3 4">C7D2</strain>
    </source>
</reference>
<evidence type="ECO:0008006" key="5">
    <source>
        <dbReference type="Google" id="ProtNLM"/>
    </source>
</evidence>
<dbReference type="Proteomes" id="UP000536720">
    <property type="component" value="Unassembled WGS sequence"/>
</dbReference>
<name>A0A7Y5Z4Z1_9PSED</name>
<evidence type="ECO:0000313" key="4">
    <source>
        <dbReference type="Proteomes" id="UP000536720"/>
    </source>
</evidence>
<evidence type="ECO:0000313" key="3">
    <source>
        <dbReference type="EMBL" id="NUT87062.1"/>
    </source>
</evidence>
<gene>
    <name evidence="3" type="ORF">HNO91_11540</name>
</gene>
<dbReference type="AlphaFoldDB" id="A0A7Y5Z4Z1"/>
<organism evidence="3 4">
    <name type="scientific">Pseudomonas corrugata</name>
    <dbReference type="NCBI Taxonomy" id="47879"/>
    <lineage>
        <taxon>Bacteria</taxon>
        <taxon>Pseudomonadati</taxon>
        <taxon>Pseudomonadota</taxon>
        <taxon>Gammaproteobacteria</taxon>
        <taxon>Pseudomonadales</taxon>
        <taxon>Pseudomonadaceae</taxon>
        <taxon>Pseudomonas</taxon>
    </lineage>
</organism>
<feature type="signal peptide" evidence="2">
    <location>
        <begin position="1"/>
        <end position="21"/>
    </location>
</feature>
<evidence type="ECO:0000256" key="2">
    <source>
        <dbReference type="SAM" id="SignalP"/>
    </source>
</evidence>
<proteinExistence type="predicted"/>